<sequence>MYPLLSLYATWAQDVNRFLANPGPVTFVQMCATTAGYELAVCVVIGFCCSLAKKNYWPTLIRWWLKWGLALPFTLVGYTIVGSIWLIRAARR</sequence>
<organism evidence="2 3">
    <name type="scientific">Candidatus Uhrbacteria bacterium GW2011_GWE2_46_68</name>
    <dbReference type="NCBI Taxonomy" id="1618994"/>
    <lineage>
        <taxon>Bacteria</taxon>
        <taxon>Candidatus Uhriibacteriota</taxon>
    </lineage>
</organism>
<name>A0A0G1Q7V3_9BACT</name>
<dbReference type="Proteomes" id="UP000034795">
    <property type="component" value="Unassembled WGS sequence"/>
</dbReference>
<evidence type="ECO:0000313" key="3">
    <source>
        <dbReference type="Proteomes" id="UP000034795"/>
    </source>
</evidence>
<evidence type="ECO:0000256" key="1">
    <source>
        <dbReference type="SAM" id="Phobius"/>
    </source>
</evidence>
<proteinExistence type="predicted"/>
<dbReference type="EMBL" id="LCMS01000006">
    <property type="protein sequence ID" value="KKU41106.1"/>
    <property type="molecule type" value="Genomic_DNA"/>
</dbReference>
<keyword evidence="1" id="KW-1133">Transmembrane helix</keyword>
<feature type="transmembrane region" description="Helical" evidence="1">
    <location>
        <begin position="64"/>
        <end position="87"/>
    </location>
</feature>
<dbReference type="AlphaFoldDB" id="A0A0G1Q7V3"/>
<keyword evidence="1" id="KW-0472">Membrane</keyword>
<evidence type="ECO:0000313" key="2">
    <source>
        <dbReference type="EMBL" id="KKU41106.1"/>
    </source>
</evidence>
<comment type="caution">
    <text evidence="2">The sequence shown here is derived from an EMBL/GenBank/DDBJ whole genome shotgun (WGS) entry which is preliminary data.</text>
</comment>
<gene>
    <name evidence="2" type="ORF">UX57_C0006G0016</name>
</gene>
<reference evidence="2 3" key="1">
    <citation type="journal article" date="2015" name="Nature">
        <title>rRNA introns, odd ribosomes, and small enigmatic genomes across a large radiation of phyla.</title>
        <authorList>
            <person name="Brown C.T."/>
            <person name="Hug L.A."/>
            <person name="Thomas B.C."/>
            <person name="Sharon I."/>
            <person name="Castelle C.J."/>
            <person name="Singh A."/>
            <person name="Wilkins M.J."/>
            <person name="Williams K.H."/>
            <person name="Banfield J.F."/>
        </authorList>
    </citation>
    <scope>NUCLEOTIDE SEQUENCE [LARGE SCALE GENOMIC DNA]</scope>
</reference>
<feature type="transmembrane region" description="Helical" evidence="1">
    <location>
        <begin position="27"/>
        <end position="52"/>
    </location>
</feature>
<keyword evidence="1" id="KW-0812">Transmembrane</keyword>
<protein>
    <submittedName>
        <fullName evidence="2">Uncharacterized protein</fullName>
    </submittedName>
</protein>
<accession>A0A0G1Q7V3</accession>